<dbReference type="KEGG" id="fgr:FGSG_06240"/>
<evidence type="ECO:0000313" key="10">
    <source>
        <dbReference type="Proteomes" id="UP000070720"/>
    </source>
</evidence>
<dbReference type="PANTHER" id="PTHR43827">
    <property type="entry name" value="2,5-DIKETO-D-GLUCONIC ACID REDUCTASE"/>
    <property type="match status" value="1"/>
</dbReference>
<dbReference type="InterPro" id="IPR018170">
    <property type="entry name" value="Aldo/ket_reductase_CS"/>
</dbReference>
<feature type="active site" description="Proton donor" evidence="4">
    <location>
        <position position="70"/>
    </location>
</feature>
<dbReference type="FunCoup" id="I1RQ99">
    <property type="interactions" value="191"/>
</dbReference>
<evidence type="ECO:0000313" key="9">
    <source>
        <dbReference type="EnsemblFungi" id="CEF88448"/>
    </source>
</evidence>
<dbReference type="InterPro" id="IPR023210">
    <property type="entry name" value="NADP_OxRdtase_dom"/>
</dbReference>
<evidence type="ECO:0000256" key="3">
    <source>
        <dbReference type="ARBA" id="ARBA00023002"/>
    </source>
</evidence>
<dbReference type="GO" id="GO:0016616">
    <property type="term" value="F:oxidoreductase activity, acting on the CH-OH group of donors, NAD or NADP as acceptor"/>
    <property type="evidence" value="ECO:0007669"/>
    <property type="project" value="UniProtKB-ARBA"/>
</dbReference>
<accession>I1RQ99</accession>
<dbReference type="EMBL" id="HG970334">
    <property type="protein sequence ID" value="CEF88448.1"/>
    <property type="molecule type" value="Genomic_DNA"/>
</dbReference>
<evidence type="ECO:0000256" key="5">
    <source>
        <dbReference type="PIRSR" id="PIRSR000097-2"/>
    </source>
</evidence>
<comment type="similarity">
    <text evidence="1">Belongs to the aldo/keto reductase family.</text>
</comment>
<dbReference type="InterPro" id="IPR020471">
    <property type="entry name" value="AKR"/>
</dbReference>
<dbReference type="EnsemblFungi" id="CEF88448">
    <property type="protein sequence ID" value="CEF88448"/>
    <property type="gene ID" value="FGRRES_06240"/>
</dbReference>
<dbReference type="OrthoDB" id="416253at2759"/>
<dbReference type="PROSITE" id="PS00062">
    <property type="entry name" value="ALDOKETO_REDUCTASE_2"/>
    <property type="match status" value="1"/>
</dbReference>
<name>I1RQ99_GIBZE</name>
<evidence type="ECO:0000256" key="6">
    <source>
        <dbReference type="PIRSR" id="PIRSR000097-3"/>
    </source>
</evidence>
<dbReference type="InterPro" id="IPR036812">
    <property type="entry name" value="NAD(P)_OxRdtase_dom_sf"/>
</dbReference>
<dbReference type="HOGENOM" id="CLU_023205_0_3_1"/>
<dbReference type="RefSeq" id="XP_011324888.1">
    <property type="nucleotide sequence ID" value="XM_011326586.1"/>
</dbReference>
<organism evidence="8 10">
    <name type="scientific">Gibberella zeae (strain ATCC MYA-4620 / CBS 123657 / FGSC 9075 / NRRL 31084 / PH-1)</name>
    <name type="common">Wheat head blight fungus</name>
    <name type="synonym">Fusarium graminearum</name>
    <dbReference type="NCBI Taxonomy" id="229533"/>
    <lineage>
        <taxon>Eukaryota</taxon>
        <taxon>Fungi</taxon>
        <taxon>Dikarya</taxon>
        <taxon>Ascomycota</taxon>
        <taxon>Pezizomycotina</taxon>
        <taxon>Sordariomycetes</taxon>
        <taxon>Hypocreomycetidae</taxon>
        <taxon>Hypocreales</taxon>
        <taxon>Nectriaceae</taxon>
        <taxon>Fusarium</taxon>
    </lineage>
</organism>
<reference evidence="9 10" key="1">
    <citation type="journal article" date="2007" name="Science">
        <title>The Fusarium graminearum genome reveals a link between localized polymorphism and pathogen specialization.</title>
        <authorList>
            <person name="Cuomo C.A."/>
            <person name="Gueldener U."/>
            <person name="Xu J.-R."/>
            <person name="Trail F."/>
            <person name="Turgeon B.G."/>
            <person name="Di Pietro A."/>
            <person name="Walton J.D."/>
            <person name="Ma L.-J."/>
            <person name="Baker S.E."/>
            <person name="Rep M."/>
            <person name="Adam G."/>
            <person name="Antoniw J."/>
            <person name="Baldwin T."/>
            <person name="Calvo S.E."/>
            <person name="Chang Y.-L."/>
            <person name="DeCaprio D."/>
            <person name="Gale L.R."/>
            <person name="Gnerre S."/>
            <person name="Goswami R.S."/>
            <person name="Hammond-Kosack K."/>
            <person name="Harris L.J."/>
            <person name="Hilburn K."/>
            <person name="Kennell J.C."/>
            <person name="Kroken S."/>
            <person name="Magnuson J.K."/>
            <person name="Mannhaupt G."/>
            <person name="Mauceli E.W."/>
            <person name="Mewes H.-W."/>
            <person name="Mitterbauer R."/>
            <person name="Muehlbauer G."/>
            <person name="Muensterkoetter M."/>
            <person name="Nelson D."/>
            <person name="O'Donnell K."/>
            <person name="Ouellet T."/>
            <person name="Qi W."/>
            <person name="Quesneville H."/>
            <person name="Roncero M.I.G."/>
            <person name="Seong K.-Y."/>
            <person name="Tetko I.V."/>
            <person name="Urban M."/>
            <person name="Waalwijk C."/>
            <person name="Ward T.J."/>
            <person name="Yao J."/>
            <person name="Birren B.W."/>
            <person name="Kistler H.C."/>
        </authorList>
    </citation>
    <scope>NUCLEOTIDE SEQUENCE [LARGE SCALE GENOMIC DNA]</scope>
    <source>
        <strain evidence="10">ATCC MYA-4620 / CBS 123657 / FGSC 9075 / NRRL 31084 / PH-1</strain>
        <strain evidence="9">PH-1 / ATCC MYA-4620 / FGSC 9075 / NRRL 31084</strain>
    </source>
</reference>
<dbReference type="GO" id="GO:0016652">
    <property type="term" value="F:oxidoreductase activity, acting on NAD(P)H as acceptor"/>
    <property type="evidence" value="ECO:0007669"/>
    <property type="project" value="InterPro"/>
</dbReference>
<dbReference type="eggNOG" id="KOG1577">
    <property type="taxonomic scope" value="Eukaryota"/>
</dbReference>
<reference evidence="9" key="4">
    <citation type="submission" date="2017-01" db="UniProtKB">
        <authorList>
            <consortium name="EnsemblFungi"/>
        </authorList>
    </citation>
    <scope>IDENTIFICATION</scope>
    <source>
        <strain evidence="9">PH-1 / ATCC MYA-4620 / FGSC 9075 / NRRL 31084</strain>
    </source>
</reference>
<sequence>MSSHNIPSYKLNDGNEIPNSQHTAALSHKANICKLAFGLGTAQFKKDSQSGLDQHVVDITTKAIKAGYLYGNEEELGEAIKAGGVPREQLYVTTKIPAEKKGSAIDAFDVSLKKLGLEYVDLYLIHGPWFAETDEDLQQRWSELEQIKESGRAKSIGVSNFLQVHLEPILKTAKVKPAINQIEYHPYLQHGDLLDFHKKHNIAVSAYGPLTPIVTAKGGPVDPLYTKLAEKYGVTESEVGLRWVIDQDTIALTTSNKVERLDGYLAKLPKFKLTQDEIAEISKLGAEKHFRGFWRNKFDENDRS</sequence>
<dbReference type="Proteomes" id="UP000070720">
    <property type="component" value="Chromosome 3"/>
</dbReference>
<dbReference type="VEuPathDB" id="FungiDB:FGRAMPH1_01G19841"/>
<proteinExistence type="inferred from homology"/>
<dbReference type="PANTHER" id="PTHR43827:SF3">
    <property type="entry name" value="NADP-DEPENDENT OXIDOREDUCTASE DOMAIN-CONTAINING PROTEIN"/>
    <property type="match status" value="1"/>
</dbReference>
<evidence type="ECO:0000313" key="8">
    <source>
        <dbReference type="EMBL" id="CEF88448.1"/>
    </source>
</evidence>
<gene>
    <name evidence="9" type="primary">FG06240.1</name>
    <name evidence="8" type="ORF">FGRAMPH1_01T19841</name>
</gene>
<dbReference type="FunFam" id="3.20.20.100:FF:000002">
    <property type="entry name" value="2,5-diketo-D-gluconic acid reductase A"/>
    <property type="match status" value="1"/>
</dbReference>
<dbReference type="Pfam" id="PF00248">
    <property type="entry name" value="Aldo_ket_red"/>
    <property type="match status" value="1"/>
</dbReference>
<evidence type="ECO:0000256" key="2">
    <source>
        <dbReference type="ARBA" id="ARBA00022857"/>
    </source>
</evidence>
<dbReference type="SUPFAM" id="SSF51430">
    <property type="entry name" value="NAD(P)-linked oxidoreductase"/>
    <property type="match status" value="1"/>
</dbReference>
<protein>
    <submittedName>
        <fullName evidence="8">Chromosome 3, complete genome</fullName>
    </submittedName>
</protein>
<evidence type="ECO:0000256" key="4">
    <source>
        <dbReference type="PIRSR" id="PIRSR000097-1"/>
    </source>
</evidence>
<dbReference type="PIRSF" id="PIRSF000097">
    <property type="entry name" value="AKR"/>
    <property type="match status" value="1"/>
</dbReference>
<reference evidence="8 10" key="3">
    <citation type="journal article" date="2015" name="BMC Genomics">
        <title>The completed genome sequence of the pathogenic ascomycete fungus Fusarium graminearum.</title>
        <authorList>
            <person name="King R."/>
            <person name="Urban M."/>
            <person name="Hammond-Kosack M.C."/>
            <person name="Hassani-Pak K."/>
            <person name="Hammond-Kosack K.E."/>
        </authorList>
    </citation>
    <scope>NUCLEOTIDE SEQUENCE [LARGE SCALE GENOMIC DNA]</scope>
    <source>
        <strain evidence="10">ATCC MYA-4620 / CBS 123657 / FGSC 9075 / NRRL 31084 / PH-1</strain>
        <strain evidence="8">PH-1</strain>
    </source>
</reference>
<accession>A0A098E575</accession>
<feature type="site" description="Lowers pKa of active site Tyr" evidence="6">
    <location>
        <position position="95"/>
    </location>
</feature>
<keyword evidence="10" id="KW-1185">Reference proteome</keyword>
<feature type="binding site" evidence="5">
    <location>
        <position position="126"/>
    </location>
    <ligand>
        <name>substrate</name>
    </ligand>
</feature>
<dbReference type="PRINTS" id="PR00069">
    <property type="entry name" value="ALDKETRDTASE"/>
</dbReference>
<dbReference type="Gene3D" id="3.20.20.100">
    <property type="entry name" value="NADP-dependent oxidoreductase domain"/>
    <property type="match status" value="1"/>
</dbReference>
<dbReference type="AlphaFoldDB" id="I1RQ99"/>
<evidence type="ECO:0000259" key="7">
    <source>
        <dbReference type="Pfam" id="PF00248"/>
    </source>
</evidence>
<dbReference type="InParanoid" id="I1RQ99"/>
<keyword evidence="3" id="KW-0560">Oxidoreductase</keyword>
<keyword evidence="2" id="KW-0521">NADP</keyword>
<dbReference type="CDD" id="cd19120">
    <property type="entry name" value="AKR_AKR3C2-3"/>
    <property type="match status" value="1"/>
</dbReference>
<dbReference type="InterPro" id="IPR044494">
    <property type="entry name" value="AKR3C2/3"/>
</dbReference>
<evidence type="ECO:0000256" key="1">
    <source>
        <dbReference type="ARBA" id="ARBA00007905"/>
    </source>
</evidence>
<reference evidence="9 10" key="2">
    <citation type="journal article" date="2010" name="Nature">
        <title>Comparative genomics reveals mobile pathogenicity chromosomes in Fusarium.</title>
        <authorList>
            <person name="Ma L.J."/>
            <person name="van der Does H.C."/>
            <person name="Borkovich K.A."/>
            <person name="Coleman J.J."/>
            <person name="Daboussi M.J."/>
            <person name="Di Pietro A."/>
            <person name="Dufresne M."/>
            <person name="Freitag M."/>
            <person name="Grabherr M."/>
            <person name="Henrissat B."/>
            <person name="Houterman P.M."/>
            <person name="Kang S."/>
            <person name="Shim W.B."/>
            <person name="Woloshuk C."/>
            <person name="Xie X."/>
            <person name="Xu J.R."/>
            <person name="Antoniw J."/>
            <person name="Baker S.E."/>
            <person name="Bluhm B.H."/>
            <person name="Breakspear A."/>
            <person name="Brown D.W."/>
            <person name="Butchko R.A."/>
            <person name="Chapman S."/>
            <person name="Coulson R."/>
            <person name="Coutinho P.M."/>
            <person name="Danchin E.G."/>
            <person name="Diener A."/>
            <person name="Gale L.R."/>
            <person name="Gardiner D.M."/>
            <person name="Goff S."/>
            <person name="Hammond-Kosack K.E."/>
            <person name="Hilburn K."/>
            <person name="Hua-Van A."/>
            <person name="Jonkers W."/>
            <person name="Kazan K."/>
            <person name="Kodira C.D."/>
            <person name="Koehrsen M."/>
            <person name="Kumar L."/>
            <person name="Lee Y.H."/>
            <person name="Li L."/>
            <person name="Manners J.M."/>
            <person name="Miranda-Saavedra D."/>
            <person name="Mukherjee M."/>
            <person name="Park G."/>
            <person name="Park J."/>
            <person name="Park S.Y."/>
            <person name="Proctor R.H."/>
            <person name="Regev A."/>
            <person name="Ruiz-Roldan M.C."/>
            <person name="Sain D."/>
            <person name="Sakthikumar S."/>
            <person name="Sykes S."/>
            <person name="Schwartz D.C."/>
            <person name="Turgeon B.G."/>
            <person name="Wapinski I."/>
            <person name="Yoder O."/>
            <person name="Young S."/>
            <person name="Zeng Q."/>
            <person name="Zhou S."/>
            <person name="Galagan J."/>
            <person name="Cuomo C.A."/>
            <person name="Kistler H.C."/>
            <person name="Rep M."/>
        </authorList>
    </citation>
    <scope>GENOME REANNOTATION</scope>
    <source>
        <strain evidence="10">ATCC MYA-4620 / CBS 123657 / FGSC 9075 / NRRL 31084 / PH-1</strain>
        <strain evidence="9">PH-1 / ATCC MYA-4620 / FGSC 9075 / NRRL 31084</strain>
    </source>
</reference>
<feature type="domain" description="NADP-dependent oxidoreductase" evidence="7">
    <location>
        <begin position="38"/>
        <end position="284"/>
    </location>
</feature>